<reference evidence="2 3" key="1">
    <citation type="submission" date="2019-06" db="EMBL/GenBank/DDBJ databases">
        <title>Sequencing the genomes of 1000 actinobacteria strains.</title>
        <authorList>
            <person name="Klenk H.-P."/>
        </authorList>
    </citation>
    <scope>NUCLEOTIDE SEQUENCE [LARGE SCALE GENOMIC DNA]</scope>
    <source>
        <strain evidence="2 3">DSM 8803</strain>
    </source>
</reference>
<evidence type="ECO:0000313" key="3">
    <source>
        <dbReference type="Proteomes" id="UP000319094"/>
    </source>
</evidence>
<feature type="transmembrane region" description="Helical" evidence="1">
    <location>
        <begin position="43"/>
        <end position="62"/>
    </location>
</feature>
<dbReference type="EMBL" id="VFON01000001">
    <property type="protein sequence ID" value="TQL42817.1"/>
    <property type="molecule type" value="Genomic_DNA"/>
</dbReference>
<evidence type="ECO:0008006" key="4">
    <source>
        <dbReference type="Google" id="ProtNLM"/>
    </source>
</evidence>
<comment type="caution">
    <text evidence="2">The sequence shown here is derived from an EMBL/GenBank/DDBJ whole genome shotgun (WGS) entry which is preliminary data.</text>
</comment>
<name>A0A542Y406_9MICO</name>
<keyword evidence="1" id="KW-0472">Membrane</keyword>
<accession>A0A542Y406</accession>
<evidence type="ECO:0000313" key="2">
    <source>
        <dbReference type="EMBL" id="TQL42817.1"/>
    </source>
</evidence>
<dbReference type="AlphaFoldDB" id="A0A542Y406"/>
<keyword evidence="1" id="KW-0812">Transmembrane</keyword>
<dbReference type="OrthoDB" id="1524823at2"/>
<dbReference type="RefSeq" id="WP_141886216.1">
    <property type="nucleotide sequence ID" value="NZ_BAAAUY010000009.1"/>
</dbReference>
<organism evidence="2 3">
    <name type="scientific">Leucobacter komagatae</name>
    <dbReference type="NCBI Taxonomy" id="55969"/>
    <lineage>
        <taxon>Bacteria</taxon>
        <taxon>Bacillati</taxon>
        <taxon>Actinomycetota</taxon>
        <taxon>Actinomycetes</taxon>
        <taxon>Micrococcales</taxon>
        <taxon>Microbacteriaceae</taxon>
        <taxon>Leucobacter</taxon>
    </lineage>
</organism>
<keyword evidence="3" id="KW-1185">Reference proteome</keyword>
<dbReference type="Proteomes" id="UP000319094">
    <property type="component" value="Unassembled WGS sequence"/>
</dbReference>
<evidence type="ECO:0000256" key="1">
    <source>
        <dbReference type="SAM" id="Phobius"/>
    </source>
</evidence>
<feature type="transmembrane region" description="Helical" evidence="1">
    <location>
        <begin position="104"/>
        <end position="121"/>
    </location>
</feature>
<sequence length="122" mass="12775">MAAIIFTVVIVALGVFQIAAAAGAPVGAYCWGGQHRGRLPVRLRVGSAASLLLYAAFELVILSRAGIIDLVPEPAATIGTWVIFGYSVLGIVMNGISRSKRERFVMTPVVLALAVLSLIVAL</sequence>
<keyword evidence="1" id="KW-1133">Transmembrane helix</keyword>
<feature type="transmembrane region" description="Helical" evidence="1">
    <location>
        <begin position="74"/>
        <end position="92"/>
    </location>
</feature>
<protein>
    <recommendedName>
        <fullName evidence="4">Integral membrane protein</fullName>
    </recommendedName>
</protein>
<proteinExistence type="predicted"/>
<gene>
    <name evidence="2" type="ORF">FB468_0825</name>
</gene>
<feature type="transmembrane region" description="Helical" evidence="1">
    <location>
        <begin position="6"/>
        <end position="31"/>
    </location>
</feature>